<dbReference type="EMBL" id="JARBWL010000001">
    <property type="protein sequence ID" value="MDI2590436.1"/>
    <property type="molecule type" value="Genomic_DNA"/>
</dbReference>
<feature type="domain" description="GT44" evidence="1">
    <location>
        <begin position="129"/>
        <end position="282"/>
    </location>
</feature>
<feature type="domain" description="GT44" evidence="1">
    <location>
        <begin position="44"/>
        <end position="97"/>
    </location>
</feature>
<sequence>MQIHNSPVVSQPSVSSTSGIDAAQAPKAFAEVYPKSEFQTVPSNIHMVWVGSQPGESQDKYLRQWADKNPGSTIMLWVDSQQFDAYATNKTARQEAEKIFPDYQAEKPLRGLFSQLKTTLGNTDALLNLGAQKQALSELNKELSAKGNESWKEKLLPGADKKVTAQNAGHVLAAFQQHTRGNDDKFFQAERLILDQTVRSWDRCANNPQRDVSSLTALKEKFADVKNIQIRDLSNHSDIQLKNKDAYQHEIIGRNGAYPAASDIARYEILHEHGGVYADIDLECMQPLSGALQAHPNLMLVGLAGAKNEASGSATPYFANALLASHPNSKMLADFIDKIGEDYQTLKGNEFRGDRYFSRPNKSTIEATGPNGLRGHVDTVIRQAQEQPQLMRNDVLSLSERIWDKGQQQNDDFWSSMESHFKFPDNYVEFETEEQQQSATKAMGGVAS</sequence>
<dbReference type="Proteomes" id="UP001159100">
    <property type="component" value="Unassembled WGS sequence"/>
</dbReference>
<organism evidence="2 3">
    <name type="scientific">Pseudomonas fungipugnans</name>
    <dbReference type="NCBI Taxonomy" id="3024217"/>
    <lineage>
        <taxon>Bacteria</taxon>
        <taxon>Pseudomonadati</taxon>
        <taxon>Pseudomonadota</taxon>
        <taxon>Gammaproteobacteria</taxon>
        <taxon>Pseudomonadales</taxon>
        <taxon>Pseudomonadaceae</taxon>
        <taxon>Pseudomonas</taxon>
    </lineage>
</organism>
<dbReference type="RefSeq" id="WP_259502750.1">
    <property type="nucleotide sequence ID" value="NZ_JARBWL010000001.1"/>
</dbReference>
<protein>
    <submittedName>
        <fullName evidence="2">TcdA/TcdB catalytic glycosyltransferase domain-containing protein</fullName>
    </submittedName>
</protein>
<reference evidence="2 3" key="1">
    <citation type="submission" date="2023-02" db="EMBL/GenBank/DDBJ databases">
        <title>Pseudomonas chrutzelriedensis sp. nov., a potently antifungal strain isolated from moss.</title>
        <authorList>
            <person name="Schnyder A."/>
            <person name="Kalawong R."/>
            <person name="Eberl L."/>
            <person name="Agnoli K."/>
        </authorList>
    </citation>
    <scope>NUCLEOTIDE SEQUENCE [LARGE SCALE GENOMIC DNA]</scope>
    <source>
        <strain evidence="2 3">681</strain>
    </source>
</reference>
<accession>A0ABT6QI53</accession>
<proteinExistence type="predicted"/>
<dbReference type="PANTHER" id="PTHR32385">
    <property type="entry name" value="MANNOSYL PHOSPHORYLINOSITOL CERAMIDE SYNTHASE"/>
    <property type="match status" value="1"/>
</dbReference>
<gene>
    <name evidence="2" type="ORF">POF45_03185</name>
</gene>
<dbReference type="InterPro" id="IPR024770">
    <property type="entry name" value="TcdA/TcdB_cat"/>
</dbReference>
<dbReference type="InterPro" id="IPR051706">
    <property type="entry name" value="Glycosyltransferase_domain"/>
</dbReference>
<dbReference type="SUPFAM" id="SSF53448">
    <property type="entry name" value="Nucleotide-diphospho-sugar transferases"/>
    <property type="match status" value="1"/>
</dbReference>
<evidence type="ECO:0000259" key="1">
    <source>
        <dbReference type="Pfam" id="PF12919"/>
    </source>
</evidence>
<dbReference type="Pfam" id="PF12919">
    <property type="entry name" value="TcdA_TcdB"/>
    <property type="match status" value="2"/>
</dbReference>
<dbReference type="Gene3D" id="3.90.550.20">
    <property type="match status" value="1"/>
</dbReference>
<evidence type="ECO:0000313" key="3">
    <source>
        <dbReference type="Proteomes" id="UP001159100"/>
    </source>
</evidence>
<dbReference type="InterPro" id="IPR029044">
    <property type="entry name" value="Nucleotide-diphossugar_trans"/>
</dbReference>
<comment type="caution">
    <text evidence="2">The sequence shown here is derived from an EMBL/GenBank/DDBJ whole genome shotgun (WGS) entry which is preliminary data.</text>
</comment>
<name>A0ABT6QI53_9PSED</name>
<evidence type="ECO:0000313" key="2">
    <source>
        <dbReference type="EMBL" id="MDI2590436.1"/>
    </source>
</evidence>
<dbReference type="PANTHER" id="PTHR32385:SF15">
    <property type="entry name" value="INOSITOL PHOSPHOCERAMIDE MANNOSYLTRANSFERASE 1"/>
    <property type="match status" value="1"/>
</dbReference>
<keyword evidence="3" id="KW-1185">Reference proteome</keyword>